<comment type="function">
    <text evidence="1 4">Mannosylates Man(2)GlcNAc(2)-dolichol diphosphate and Man(1)GlcNAc(2)-dolichol diphosphate to form Man(3)GlcNAc(2)-dolichol diphosphate.</text>
</comment>
<dbReference type="Gene3D" id="3.40.50.2000">
    <property type="entry name" value="Glycogen Phosphorylase B"/>
    <property type="match status" value="2"/>
</dbReference>
<dbReference type="AlphaFoldDB" id="A0A4Q9KXH1"/>
<dbReference type="Pfam" id="PF00534">
    <property type="entry name" value="Glycos_transf_1"/>
    <property type="match status" value="1"/>
</dbReference>
<gene>
    <name evidence="7" type="ORF">CWI36_0156p0020</name>
    <name evidence="6" type="ORF">CWI39_1937p0020</name>
</gene>
<keyword evidence="8" id="KW-1185">Reference proteome</keyword>
<evidence type="ECO:0000256" key="3">
    <source>
        <dbReference type="ARBA" id="ARBA00022679"/>
    </source>
</evidence>
<dbReference type="VEuPathDB" id="MicrosporidiaDB:CWI36_0156p0020"/>
<comment type="pathway">
    <text evidence="4">Protein modification; protein glycosylation.</text>
</comment>
<dbReference type="EMBL" id="PITI01000156">
    <property type="protein sequence ID" value="TBU08300.1"/>
    <property type="molecule type" value="Genomic_DNA"/>
</dbReference>
<keyword evidence="4" id="KW-1133">Transmembrane helix</keyword>
<dbReference type="EMBL" id="PIXR01001937">
    <property type="protein sequence ID" value="TBT99667.1"/>
    <property type="molecule type" value="Genomic_DNA"/>
</dbReference>
<comment type="catalytic activity">
    <reaction evidence="4">
        <text>an alpha-D-Man-(1-&gt;3)-beta-D-Man-(1-&gt;4)-beta-D-GlcNAc-(1-&gt;4)-alpha-D-GlcNAc-diphospho-di-trans,poly-cis-dolichol + GDP-alpha-D-mannose = an alpha-D-Man-(1-&gt;3)-[alpha-D-Man-(1-&gt;6)]-beta-D-Man-(1-&gt;4)-beta-D-GlcNAc-(1-&gt;4)-alpha-D-GlcNAc-diphospho-di-trans,poly-cis-dolichol + GDP + H(+)</text>
        <dbReference type="Rhea" id="RHEA:29519"/>
        <dbReference type="Rhea" id="RHEA-COMP:19513"/>
        <dbReference type="Rhea" id="RHEA-COMP:19515"/>
        <dbReference type="ChEBI" id="CHEBI:15378"/>
        <dbReference type="ChEBI" id="CHEBI:57527"/>
        <dbReference type="ChEBI" id="CHEBI:58189"/>
        <dbReference type="ChEBI" id="CHEBI:132510"/>
        <dbReference type="ChEBI" id="CHEBI:132511"/>
        <dbReference type="EC" id="2.4.1.257"/>
    </reaction>
    <physiologicalReaction direction="left-to-right" evidence="4">
        <dbReference type="Rhea" id="RHEA:29520"/>
    </physiologicalReaction>
</comment>
<keyword evidence="4" id="KW-0256">Endoplasmic reticulum</keyword>
<reference evidence="8 9" key="1">
    <citation type="submission" date="2017-12" db="EMBL/GenBank/DDBJ databases">
        <authorList>
            <person name="Pombert J.-F."/>
            <person name="Haag K.L."/>
            <person name="Ebert D."/>
        </authorList>
    </citation>
    <scope>NUCLEOTIDE SEQUENCE [LARGE SCALE GENOMIC DNA]</scope>
    <source>
        <strain evidence="7">BE-OM-2</strain>
        <strain evidence="6">IL-BN-2</strain>
    </source>
</reference>
<dbReference type="InterPro" id="IPR027054">
    <property type="entry name" value="ALG2"/>
</dbReference>
<dbReference type="UniPathway" id="UPA00378"/>
<dbReference type="SUPFAM" id="SSF53756">
    <property type="entry name" value="UDP-Glycosyltransferase/glycogen phosphorylase"/>
    <property type="match status" value="1"/>
</dbReference>
<dbReference type="GO" id="GO:0102704">
    <property type="term" value="F:GDP-Man:Man(2)GlcNAc(2)-PP-Dol alpha-1,6-mannosyltransferase activity"/>
    <property type="evidence" value="ECO:0007669"/>
    <property type="project" value="UniProtKB-UniRule"/>
</dbReference>
<organism evidence="6 9">
    <name type="scientific">Hamiltosporidium magnivora</name>
    <dbReference type="NCBI Taxonomy" id="148818"/>
    <lineage>
        <taxon>Eukaryota</taxon>
        <taxon>Fungi</taxon>
        <taxon>Fungi incertae sedis</taxon>
        <taxon>Microsporidia</taxon>
        <taxon>Dubosqiidae</taxon>
        <taxon>Hamiltosporidium</taxon>
    </lineage>
</organism>
<dbReference type="GO" id="GO:0004378">
    <property type="term" value="F:GDP-Man:Man(1)GlcNAc(2)-PP-Dol alpha-1,3-mannosyltransferase activity"/>
    <property type="evidence" value="ECO:0007669"/>
    <property type="project" value="UniProtKB-UniRule"/>
</dbReference>
<dbReference type="STRING" id="148818.A0A4Q9KXH1"/>
<dbReference type="InterPro" id="IPR001296">
    <property type="entry name" value="Glyco_trans_1"/>
</dbReference>
<sequence length="429" mass="49815">MSKICVIHPNLGIGGAERLMLDICKSLKDEDNEVVLISKNFDEKRCFDDTLDICRPLLVGKFIPDSIGGRGMSFFSLLTAIYISVYVILFVEADIVILDHVPYSVPFLRLFFEKVFFYCHFPDICLKDRVPSLISPILFIYDSILLYLESFCVFFASKILVNSNYTKTVCKSIYGKDLQYFILYPCINDCYIVYDKNNLLGIRKKYDILLTVGRFHPKKMLDISIDVFNESNSKNLLICGGFDSKYNSNHFFELLNKSTEYNFQIHIMDYSCHSIDLKFFSLQNYKNKRFFYHKCHIDEKFDDIFEKYSSSKKVFFVLNCGTKILTHLYSISRIFIYTPEAEHFGIAIIEAMQQEIPVVARKSGGPVEIIGNYENGILVNGSTASFVFEVENLRKDDELYEKVSELSKLRALDFNFANFTKRLIEIIKY</sequence>
<feature type="domain" description="Glycosyl transferase family 1" evidence="5">
    <location>
        <begin position="300"/>
        <end position="405"/>
    </location>
</feature>
<keyword evidence="4" id="KW-0812">Transmembrane</keyword>
<evidence type="ECO:0000313" key="7">
    <source>
        <dbReference type="EMBL" id="TBU08300.1"/>
    </source>
</evidence>
<comment type="subcellular location">
    <subcellularLocation>
        <location evidence="4">Endoplasmic reticulum membrane</location>
    </subcellularLocation>
</comment>
<feature type="transmembrane region" description="Helical" evidence="4">
    <location>
        <begin position="71"/>
        <end position="91"/>
    </location>
</feature>
<evidence type="ECO:0000313" key="6">
    <source>
        <dbReference type="EMBL" id="TBT99667.1"/>
    </source>
</evidence>
<name>A0A4Q9KXH1_9MICR</name>
<comment type="similarity">
    <text evidence="4">Belongs to the glycosyltransferase group 1 family.</text>
</comment>
<evidence type="ECO:0000259" key="5">
    <source>
        <dbReference type="Pfam" id="PF00534"/>
    </source>
</evidence>
<evidence type="ECO:0000256" key="2">
    <source>
        <dbReference type="ARBA" id="ARBA00022676"/>
    </source>
</evidence>
<dbReference type="VEuPathDB" id="MicrosporidiaDB:CWI39_1937p0020"/>
<dbReference type="EC" id="2.4.1.132" evidence="4"/>
<comment type="catalytic activity">
    <reaction evidence="4">
        <text>a beta-D-Man-(1-&gt;4)-beta-D-GlcNAc-(1-&gt;4)-alpha-D-GlcNAc-diphospho-di-trans,poly-cis-dolichol + GDP-alpha-D-mannose = an alpha-D-Man-(1-&gt;3)-beta-D-Man-(1-&gt;4)-beta-D-GlcNAc-(1-&gt;4)-alpha-D-GlcNAc-diphospho-di-trans,poly-cis-dolichol + GDP + H(+)</text>
        <dbReference type="Rhea" id="RHEA:29515"/>
        <dbReference type="Rhea" id="RHEA-COMP:19511"/>
        <dbReference type="Rhea" id="RHEA-COMP:19513"/>
        <dbReference type="ChEBI" id="CHEBI:15378"/>
        <dbReference type="ChEBI" id="CHEBI:57527"/>
        <dbReference type="ChEBI" id="CHEBI:58189"/>
        <dbReference type="ChEBI" id="CHEBI:58472"/>
        <dbReference type="ChEBI" id="CHEBI:132510"/>
        <dbReference type="EC" id="2.4.1.132"/>
    </reaction>
    <physiologicalReaction direction="left-to-right" evidence="4">
        <dbReference type="Rhea" id="RHEA:29516"/>
    </physiologicalReaction>
</comment>
<protein>
    <recommendedName>
        <fullName evidence="4">Alpha-1,3/1,6-mannosyltransferase ALG2</fullName>
        <ecNumber evidence="4">2.4.1.132</ecNumber>
        <ecNumber evidence="4">2.4.1.257</ecNumber>
    </recommendedName>
    <alternativeName>
        <fullName evidence="4">GDP-Man:Man(1)GlcNAc(2)-PP-Dol alpha-1,3-mannosyltransferase</fullName>
    </alternativeName>
</protein>
<keyword evidence="2 4" id="KW-0328">Glycosyltransferase</keyword>
<evidence type="ECO:0000256" key="1">
    <source>
        <dbReference type="ARBA" id="ARBA00003142"/>
    </source>
</evidence>
<dbReference type="Proteomes" id="UP000291404">
    <property type="component" value="Unassembled WGS sequence"/>
</dbReference>
<dbReference type="EC" id="2.4.1.257" evidence="4"/>
<evidence type="ECO:0000313" key="8">
    <source>
        <dbReference type="Proteomes" id="UP000291404"/>
    </source>
</evidence>
<evidence type="ECO:0000256" key="4">
    <source>
        <dbReference type="RuleBase" id="RU367136"/>
    </source>
</evidence>
<dbReference type="PANTHER" id="PTHR45918">
    <property type="entry name" value="ALPHA-1,3/1,6-MANNOSYLTRANSFERASE ALG2"/>
    <property type="match status" value="1"/>
</dbReference>
<comment type="caution">
    <text evidence="6">The sequence shown here is derived from an EMBL/GenBank/DDBJ whole genome shotgun (WGS) entry which is preliminary data.</text>
</comment>
<keyword evidence="4" id="KW-0472">Membrane</keyword>
<feature type="transmembrane region" description="Helical" evidence="4">
    <location>
        <begin position="133"/>
        <end position="156"/>
    </location>
</feature>
<accession>A0A4Q9KXH1</accession>
<proteinExistence type="inferred from homology"/>
<dbReference type="GO" id="GO:0005789">
    <property type="term" value="C:endoplasmic reticulum membrane"/>
    <property type="evidence" value="ECO:0007669"/>
    <property type="project" value="UniProtKB-SubCell"/>
</dbReference>
<dbReference type="PANTHER" id="PTHR45918:SF1">
    <property type="entry name" value="ALPHA-1,3_1,6-MANNOSYLTRANSFERASE ALG2"/>
    <property type="match status" value="1"/>
</dbReference>
<evidence type="ECO:0000313" key="9">
    <source>
        <dbReference type="Proteomes" id="UP000293045"/>
    </source>
</evidence>
<keyword evidence="3 4" id="KW-0808">Transferase</keyword>
<dbReference type="Proteomes" id="UP000293045">
    <property type="component" value="Unassembled WGS sequence"/>
</dbReference>